<evidence type="ECO:0000313" key="3">
    <source>
        <dbReference type="Proteomes" id="UP001307168"/>
    </source>
</evidence>
<dbReference type="PIRSF" id="PIRSF035009">
    <property type="entry name" value="UCP035009_HSDR_N"/>
    <property type="match status" value="1"/>
</dbReference>
<comment type="caution">
    <text evidence="2">The sequence shown here is derived from an EMBL/GenBank/DDBJ whole genome shotgun (WGS) entry which is preliminary data.</text>
</comment>
<name>A0AAW9NAQ8_9BACI</name>
<evidence type="ECO:0000259" key="1">
    <source>
        <dbReference type="Pfam" id="PF04313"/>
    </source>
</evidence>
<gene>
    <name evidence="2" type="ORF">P4706_20690</name>
</gene>
<sequence length="360" mass="41831">MEDFIQQMKSLASRIERIKGNVQTEEATKTSLIMPLIQALGYDIFNPEELVPEFIADVGIKKGEKIDYAIMQAGEPVILIEAKSVNEKLGKHDSQLFRYFGTTQAKFAILTNGIEYKFFTDLEEPNKMDQKPFFVFNMLDLRDTQIIEISKFKKSDFDVINVLTTASDLKYTNEIKQFLSKQWEEPSDEFVRLIINEVYQGIKTKKVLDNFKDIVKKSLNQFVNEKVNDKLQQALNSDSAESKKSDTFVESEVIELQQETVAAAVEEITTTEEEIEGYVLIKLILREEFEPTRIYYRDNRSYFNVLLDDNIRKWICRLGFNSSNKYIQLNDEMKTSIKIESVNDIQNYKNEIINVAKQFA</sequence>
<accession>A0AAW9NAQ8</accession>
<organism evidence="2 3">
    <name type="scientific">Peribacillus castrilensis</name>
    <dbReference type="NCBI Taxonomy" id="2897690"/>
    <lineage>
        <taxon>Bacteria</taxon>
        <taxon>Bacillati</taxon>
        <taxon>Bacillota</taxon>
        <taxon>Bacilli</taxon>
        <taxon>Bacillales</taxon>
        <taxon>Bacillaceae</taxon>
        <taxon>Peribacillus</taxon>
    </lineage>
</organism>
<reference evidence="2 3" key="1">
    <citation type="submission" date="2023-03" db="EMBL/GenBank/DDBJ databases">
        <title>Bacillus Genome Sequencing.</title>
        <authorList>
            <person name="Dunlap C."/>
        </authorList>
    </citation>
    <scope>NUCLEOTIDE SEQUENCE [LARGE SCALE GENOMIC DNA]</scope>
    <source>
        <strain evidence="2 3">B-41290</strain>
    </source>
</reference>
<evidence type="ECO:0000313" key="2">
    <source>
        <dbReference type="EMBL" id="MEC0275463.1"/>
    </source>
</evidence>
<proteinExistence type="predicted"/>
<dbReference type="InterPro" id="IPR007409">
    <property type="entry name" value="Restrct_endonuc_type1_HsdR_N"/>
</dbReference>
<keyword evidence="3" id="KW-1185">Reference proteome</keyword>
<dbReference type="EMBL" id="JARNBH010000023">
    <property type="protein sequence ID" value="MEC0275463.1"/>
    <property type="molecule type" value="Genomic_DNA"/>
</dbReference>
<dbReference type="InterPro" id="IPR017035">
    <property type="entry name" value="UCP035009_HsdR_All3000-type"/>
</dbReference>
<dbReference type="RefSeq" id="WP_096338472.1">
    <property type="nucleotide sequence ID" value="NZ_JARNBH010000023.1"/>
</dbReference>
<dbReference type="Proteomes" id="UP001307168">
    <property type="component" value="Unassembled WGS sequence"/>
</dbReference>
<feature type="domain" description="Restriction endonuclease type I HsdR N-terminal" evidence="1">
    <location>
        <begin position="62"/>
        <end position="126"/>
    </location>
</feature>
<dbReference type="Pfam" id="PF04313">
    <property type="entry name" value="HSDR_N"/>
    <property type="match status" value="1"/>
</dbReference>
<protein>
    <submittedName>
        <fullName evidence="2">Type I restriction enzyme HsdR N-terminal domain-containing protein</fullName>
    </submittedName>
</protein>
<dbReference type="Gene3D" id="3.90.1570.30">
    <property type="match status" value="1"/>
</dbReference>
<dbReference type="AlphaFoldDB" id="A0AAW9NAQ8"/>